<protein>
    <submittedName>
        <fullName evidence="4">GNAT family N-acetyltransferase</fullName>
    </submittedName>
</protein>
<dbReference type="InterPro" id="IPR050832">
    <property type="entry name" value="Bact_Acetyltransf"/>
</dbReference>
<dbReference type="PANTHER" id="PTHR43877:SF2">
    <property type="entry name" value="AMINOALKYLPHOSPHONATE N-ACETYLTRANSFERASE-RELATED"/>
    <property type="match status" value="1"/>
</dbReference>
<dbReference type="Pfam" id="PF00583">
    <property type="entry name" value="Acetyltransf_1"/>
    <property type="match status" value="1"/>
</dbReference>
<keyword evidence="2" id="KW-0012">Acyltransferase</keyword>
<dbReference type="PROSITE" id="PS51186">
    <property type="entry name" value="GNAT"/>
    <property type="match status" value="1"/>
</dbReference>
<evidence type="ECO:0000259" key="3">
    <source>
        <dbReference type="PROSITE" id="PS51186"/>
    </source>
</evidence>
<dbReference type="Gene3D" id="3.40.630.30">
    <property type="match status" value="1"/>
</dbReference>
<sequence length="170" mass="19167">MRDTHFSIRPTTENDWREVRALRLEMLEDTPIAFGETLESALRHGESEWKMRGRRGASDGGTVLAAITEQGRWIGTMGAYTPEFTTVPMLVGVYVTPKFRGQAAGVTAALLESIESWAAQRSDRITLHVHEDNTRAHALYSKHGYRDTGQTFPYVLDPSRRELEMVKSLS</sequence>
<proteinExistence type="predicted"/>
<gene>
    <name evidence="4" type="ORF">D9V28_09235</name>
</gene>
<keyword evidence="1 4" id="KW-0808">Transferase</keyword>
<reference evidence="4 5" key="1">
    <citation type="submission" date="2018-10" db="EMBL/GenBank/DDBJ databases">
        <authorList>
            <person name="Li J."/>
        </authorList>
    </citation>
    <scope>NUCLEOTIDE SEQUENCE [LARGE SCALE GENOMIC DNA]</scope>
    <source>
        <strain evidence="4 5">ZD1-4</strain>
    </source>
</reference>
<evidence type="ECO:0000313" key="5">
    <source>
        <dbReference type="Proteomes" id="UP000282460"/>
    </source>
</evidence>
<evidence type="ECO:0000256" key="2">
    <source>
        <dbReference type="ARBA" id="ARBA00023315"/>
    </source>
</evidence>
<keyword evidence="5" id="KW-1185">Reference proteome</keyword>
<comment type="caution">
    <text evidence="4">The sequence shown here is derived from an EMBL/GenBank/DDBJ whole genome shotgun (WGS) entry which is preliminary data.</text>
</comment>
<evidence type="ECO:0000256" key="1">
    <source>
        <dbReference type="ARBA" id="ARBA00022679"/>
    </source>
</evidence>
<accession>A0A3L7J1T6</accession>
<dbReference type="PANTHER" id="PTHR43877">
    <property type="entry name" value="AMINOALKYLPHOSPHONATE N-ACETYLTRANSFERASE-RELATED-RELATED"/>
    <property type="match status" value="1"/>
</dbReference>
<dbReference type="OrthoDB" id="9799092at2"/>
<dbReference type="InterPro" id="IPR016181">
    <property type="entry name" value="Acyl_CoA_acyltransferase"/>
</dbReference>
<dbReference type="CDD" id="cd04301">
    <property type="entry name" value="NAT_SF"/>
    <property type="match status" value="1"/>
</dbReference>
<dbReference type="InterPro" id="IPR000182">
    <property type="entry name" value="GNAT_dom"/>
</dbReference>
<evidence type="ECO:0000313" key="4">
    <source>
        <dbReference type="EMBL" id="RLQ84369.1"/>
    </source>
</evidence>
<feature type="domain" description="N-acetyltransferase" evidence="3">
    <location>
        <begin position="6"/>
        <end position="170"/>
    </location>
</feature>
<dbReference type="EMBL" id="RCWJ01000002">
    <property type="protein sequence ID" value="RLQ84369.1"/>
    <property type="molecule type" value="Genomic_DNA"/>
</dbReference>
<dbReference type="GO" id="GO:0016747">
    <property type="term" value="F:acyltransferase activity, transferring groups other than amino-acyl groups"/>
    <property type="evidence" value="ECO:0007669"/>
    <property type="project" value="InterPro"/>
</dbReference>
<dbReference type="Proteomes" id="UP000282460">
    <property type="component" value="Unassembled WGS sequence"/>
</dbReference>
<name>A0A3L7J1T6_9MICO</name>
<organism evidence="4 5">
    <name type="scientific">Mycetocola zhadangensis</name>
    <dbReference type="NCBI Taxonomy" id="1164595"/>
    <lineage>
        <taxon>Bacteria</taxon>
        <taxon>Bacillati</taxon>
        <taxon>Actinomycetota</taxon>
        <taxon>Actinomycetes</taxon>
        <taxon>Micrococcales</taxon>
        <taxon>Microbacteriaceae</taxon>
        <taxon>Mycetocola</taxon>
    </lineage>
</organism>
<dbReference type="SUPFAM" id="SSF55729">
    <property type="entry name" value="Acyl-CoA N-acyltransferases (Nat)"/>
    <property type="match status" value="1"/>
</dbReference>
<dbReference type="AlphaFoldDB" id="A0A3L7J1T6"/>
<dbReference type="RefSeq" id="WP_121659408.1">
    <property type="nucleotide sequence ID" value="NZ_BMEK01000002.1"/>
</dbReference>